<reference evidence="2 3" key="1">
    <citation type="submission" date="2015-10" db="EMBL/GenBank/DDBJ databases">
        <title>Genome analyses suggest a sexual origin of heterokaryosis in a supposedly ancient asexual fungus.</title>
        <authorList>
            <person name="Ropars J."/>
            <person name="Sedzielewska K."/>
            <person name="Noel J."/>
            <person name="Charron P."/>
            <person name="Farinelli L."/>
            <person name="Marton T."/>
            <person name="Kruger M."/>
            <person name="Pelin A."/>
            <person name="Brachmann A."/>
            <person name="Corradi N."/>
        </authorList>
    </citation>
    <scope>NUCLEOTIDE SEQUENCE [LARGE SCALE GENOMIC DNA]</scope>
    <source>
        <strain evidence="2 3">A4</strain>
    </source>
</reference>
<name>A0A2I1HMP0_9GLOM</name>
<dbReference type="Proteomes" id="UP000234323">
    <property type="component" value="Unassembled WGS sequence"/>
</dbReference>
<protein>
    <submittedName>
        <fullName evidence="2">Uncharacterized protein</fullName>
    </submittedName>
</protein>
<feature type="compositionally biased region" description="Basic and acidic residues" evidence="1">
    <location>
        <begin position="57"/>
        <end position="70"/>
    </location>
</feature>
<evidence type="ECO:0000256" key="1">
    <source>
        <dbReference type="SAM" id="MobiDB-lite"/>
    </source>
</evidence>
<sequence>MEKDDAKYSLKRDNIAPDEVVEVINKYRTDEKIKTSNDMKWQAITTEAQETSPSKKKGTEVRQSKNDITI</sequence>
<evidence type="ECO:0000313" key="3">
    <source>
        <dbReference type="Proteomes" id="UP000234323"/>
    </source>
</evidence>
<organism evidence="2 3">
    <name type="scientific">Rhizophagus irregularis</name>
    <dbReference type="NCBI Taxonomy" id="588596"/>
    <lineage>
        <taxon>Eukaryota</taxon>
        <taxon>Fungi</taxon>
        <taxon>Fungi incertae sedis</taxon>
        <taxon>Mucoromycota</taxon>
        <taxon>Glomeromycotina</taxon>
        <taxon>Glomeromycetes</taxon>
        <taxon>Glomerales</taxon>
        <taxon>Glomeraceae</taxon>
        <taxon>Rhizophagus</taxon>
    </lineage>
</organism>
<proteinExistence type="predicted"/>
<keyword evidence="3" id="KW-1185">Reference proteome</keyword>
<dbReference type="EMBL" id="LLXI01003998">
    <property type="protein sequence ID" value="PKY60138.1"/>
    <property type="molecule type" value="Genomic_DNA"/>
</dbReference>
<accession>A0A2I1HMP0</accession>
<dbReference type="AlphaFoldDB" id="A0A2I1HMP0"/>
<feature type="region of interest" description="Disordered" evidence="1">
    <location>
        <begin position="46"/>
        <end position="70"/>
    </location>
</feature>
<gene>
    <name evidence="2" type="ORF">RhiirA4_483490</name>
</gene>
<comment type="caution">
    <text evidence="2">The sequence shown here is derived from an EMBL/GenBank/DDBJ whole genome shotgun (WGS) entry which is preliminary data.</text>
</comment>
<evidence type="ECO:0000313" key="2">
    <source>
        <dbReference type="EMBL" id="PKY60138.1"/>
    </source>
</evidence>